<organism evidence="2 3">
    <name type="scientific">Rhodopseudomonas palustris</name>
    <dbReference type="NCBI Taxonomy" id="1076"/>
    <lineage>
        <taxon>Bacteria</taxon>
        <taxon>Pseudomonadati</taxon>
        <taxon>Pseudomonadota</taxon>
        <taxon>Alphaproteobacteria</taxon>
        <taxon>Hyphomicrobiales</taxon>
        <taxon>Nitrobacteraceae</taxon>
        <taxon>Rhodopseudomonas</taxon>
    </lineage>
</organism>
<comment type="caution">
    <text evidence="2">The sequence shown here is derived from an EMBL/GenBank/DDBJ whole genome shotgun (WGS) entry which is preliminary data.</text>
</comment>
<keyword evidence="1" id="KW-1133">Transmembrane helix</keyword>
<sequence>MSTLLALAALVLGAAAAIFYNAHGQIYYGTGWAVDVCTASPLFCGHWEYLAYAAAGSLVLAIGVGLGSALSGD</sequence>
<dbReference type="RefSeq" id="WP_044411981.1">
    <property type="nucleotide sequence ID" value="NZ_JXXE01000285.1"/>
</dbReference>
<accession>A0A0D7ELS0</accession>
<evidence type="ECO:0000256" key="1">
    <source>
        <dbReference type="SAM" id="Phobius"/>
    </source>
</evidence>
<dbReference type="AlphaFoldDB" id="A0A0D7ELS0"/>
<protein>
    <recommendedName>
        <fullName evidence="4">Transmembrane protein</fullName>
    </recommendedName>
</protein>
<evidence type="ECO:0008006" key="4">
    <source>
        <dbReference type="Google" id="ProtNLM"/>
    </source>
</evidence>
<feature type="transmembrane region" description="Helical" evidence="1">
    <location>
        <begin position="49"/>
        <end position="70"/>
    </location>
</feature>
<gene>
    <name evidence="2" type="ORF">OO17_14290</name>
</gene>
<dbReference type="PATRIC" id="fig|1076.23.peg.2986"/>
<evidence type="ECO:0000313" key="2">
    <source>
        <dbReference type="EMBL" id="KIZ41723.1"/>
    </source>
</evidence>
<name>A0A0D7ELS0_RHOPL</name>
<reference evidence="2 3" key="1">
    <citation type="submission" date="2014-11" db="EMBL/GenBank/DDBJ databases">
        <title>Genomics and ecophysiology of heterotrophic nitrogen fixing bacteria isolated from estuarine surface water.</title>
        <authorList>
            <person name="Bentzon-Tilia M."/>
            <person name="Severin I."/>
            <person name="Hansen L.H."/>
            <person name="Riemann L."/>
        </authorList>
    </citation>
    <scope>NUCLEOTIDE SEQUENCE [LARGE SCALE GENOMIC DNA]</scope>
    <source>
        <strain evidence="2 3">BAL398</strain>
    </source>
</reference>
<keyword evidence="1" id="KW-0472">Membrane</keyword>
<keyword evidence="1" id="KW-0812">Transmembrane</keyword>
<proteinExistence type="predicted"/>
<evidence type="ECO:0000313" key="3">
    <source>
        <dbReference type="Proteomes" id="UP000032515"/>
    </source>
</evidence>
<dbReference type="OrthoDB" id="9973224at2"/>
<dbReference type="Proteomes" id="UP000032515">
    <property type="component" value="Unassembled WGS sequence"/>
</dbReference>
<dbReference type="EMBL" id="JXXE01000285">
    <property type="protein sequence ID" value="KIZ41723.1"/>
    <property type="molecule type" value="Genomic_DNA"/>
</dbReference>